<accession>A0A645ENJ3</accession>
<dbReference type="EMBL" id="VSSQ01048646">
    <property type="protein sequence ID" value="MPN02699.1"/>
    <property type="molecule type" value="Genomic_DNA"/>
</dbReference>
<evidence type="ECO:0000256" key="2">
    <source>
        <dbReference type="ARBA" id="ARBA00022723"/>
    </source>
</evidence>
<dbReference type="GO" id="GO:0016787">
    <property type="term" value="F:hydrolase activity"/>
    <property type="evidence" value="ECO:0007669"/>
    <property type="project" value="UniProtKB-KW"/>
</dbReference>
<reference evidence="6" key="1">
    <citation type="submission" date="2019-08" db="EMBL/GenBank/DDBJ databases">
        <authorList>
            <person name="Kucharzyk K."/>
            <person name="Murdoch R.W."/>
            <person name="Higgins S."/>
            <person name="Loffler F."/>
        </authorList>
    </citation>
    <scope>NUCLEOTIDE SEQUENCE</scope>
</reference>
<evidence type="ECO:0000256" key="4">
    <source>
        <dbReference type="ARBA" id="ARBA00022833"/>
    </source>
</evidence>
<dbReference type="InterPro" id="IPR036866">
    <property type="entry name" value="RibonucZ/Hydroxyglut_hydro"/>
</dbReference>
<organism evidence="6">
    <name type="scientific">bioreactor metagenome</name>
    <dbReference type="NCBI Taxonomy" id="1076179"/>
    <lineage>
        <taxon>unclassified sequences</taxon>
        <taxon>metagenomes</taxon>
        <taxon>ecological metagenomes</taxon>
    </lineage>
</organism>
<evidence type="ECO:0000259" key="5">
    <source>
        <dbReference type="SMART" id="SM00849"/>
    </source>
</evidence>
<evidence type="ECO:0000313" key="6">
    <source>
        <dbReference type="EMBL" id="MPN02699.1"/>
    </source>
</evidence>
<comment type="cofactor">
    <cofactor evidence="1">
        <name>Zn(2+)</name>
        <dbReference type="ChEBI" id="CHEBI:29105"/>
    </cofactor>
</comment>
<dbReference type="Gene3D" id="3.60.15.10">
    <property type="entry name" value="Ribonuclease Z/Hydroxyacylglutathione hydrolase-like"/>
    <property type="match status" value="1"/>
</dbReference>
<dbReference type="GO" id="GO:0046872">
    <property type="term" value="F:metal ion binding"/>
    <property type="evidence" value="ECO:0007669"/>
    <property type="project" value="UniProtKB-KW"/>
</dbReference>
<keyword evidence="2" id="KW-0479">Metal-binding</keyword>
<dbReference type="SMART" id="SM00849">
    <property type="entry name" value="Lactamase_B"/>
    <property type="match status" value="1"/>
</dbReference>
<keyword evidence="3" id="KW-0378">Hydrolase</keyword>
<dbReference type="CDD" id="cd06262">
    <property type="entry name" value="metallo-hydrolase-like_MBL-fold"/>
    <property type="match status" value="1"/>
</dbReference>
<dbReference type="AlphaFoldDB" id="A0A645ENJ3"/>
<evidence type="ECO:0000256" key="1">
    <source>
        <dbReference type="ARBA" id="ARBA00001947"/>
    </source>
</evidence>
<protein>
    <recommendedName>
        <fullName evidence="5">Metallo-beta-lactamase domain-containing protein</fullName>
    </recommendedName>
</protein>
<comment type="caution">
    <text evidence="6">The sequence shown here is derived from an EMBL/GenBank/DDBJ whole genome shotgun (WGS) entry which is preliminary data.</text>
</comment>
<dbReference type="PANTHER" id="PTHR46233">
    <property type="entry name" value="HYDROXYACYLGLUTATHIONE HYDROLASE GLOC"/>
    <property type="match status" value="1"/>
</dbReference>
<keyword evidence="4" id="KW-0862">Zinc</keyword>
<proteinExistence type="predicted"/>
<dbReference type="Pfam" id="PF00753">
    <property type="entry name" value="Lactamase_B"/>
    <property type="match status" value="1"/>
</dbReference>
<dbReference type="InterPro" id="IPR051453">
    <property type="entry name" value="MBL_Glyoxalase_II"/>
</dbReference>
<feature type="domain" description="Metallo-beta-lactamase" evidence="5">
    <location>
        <begin position="12"/>
        <end position="190"/>
    </location>
</feature>
<evidence type="ECO:0000256" key="3">
    <source>
        <dbReference type="ARBA" id="ARBA00022801"/>
    </source>
</evidence>
<dbReference type="PANTHER" id="PTHR46233:SF3">
    <property type="entry name" value="HYDROXYACYLGLUTATHIONE HYDROLASE GLOC"/>
    <property type="match status" value="1"/>
</dbReference>
<dbReference type="InterPro" id="IPR001279">
    <property type="entry name" value="Metallo-B-lactamas"/>
</dbReference>
<dbReference type="SUPFAM" id="SSF56281">
    <property type="entry name" value="Metallo-hydrolase/oxidoreductase"/>
    <property type="match status" value="1"/>
</dbReference>
<sequence>MRFLQITNGSLGEHAYLLGADDTKDCVIVDPGLPKPVLDVLEREGLNCVAILLTHGHFDHIGGVRQIKERYGAKVYIHELDAGMLTSNRLSLAVLTGDLVKPSEADVLLKGGETLTLAGLTIDVIHTPGHTKGGVCYALKQERKLLVGDTLFLEGAGRTDFPGGNERELYHSIADKLFSLEGDFDVYCGHEEDTTLEHERRNNPFVEICRRSGW</sequence>
<name>A0A645ENJ3_9ZZZZ</name>
<gene>
    <name evidence="6" type="ORF">SDC9_149915</name>
</gene>